<name>A0A2K8SU04_9NOSO</name>
<evidence type="ECO:0000313" key="1">
    <source>
        <dbReference type="EMBL" id="AUB38823.1"/>
    </source>
</evidence>
<evidence type="ECO:0000313" key="2">
    <source>
        <dbReference type="Proteomes" id="UP000232003"/>
    </source>
</evidence>
<proteinExistence type="predicted"/>
<dbReference type="EMBL" id="CP024785">
    <property type="protein sequence ID" value="AUB38823.1"/>
    <property type="molecule type" value="Genomic_DNA"/>
</dbReference>
<sequence>MEPNQYIDRVAEYFTSRNCVAKILSNANSNFVVYMLQI</sequence>
<protein>
    <submittedName>
        <fullName evidence="1">Uncharacterized protein</fullName>
    </submittedName>
</protein>
<dbReference type="Proteomes" id="UP000232003">
    <property type="component" value="Chromosome"/>
</dbReference>
<dbReference type="KEGG" id="nfl:COO91_04800"/>
<accession>A0A2K8SU04</accession>
<dbReference type="AlphaFoldDB" id="A0A2K8SU04"/>
<keyword evidence="2" id="KW-1185">Reference proteome</keyword>
<reference evidence="1 2" key="1">
    <citation type="submission" date="2017-11" db="EMBL/GenBank/DDBJ databases">
        <title>Complete genome of a free-living desiccation-tolerant cyanobacterium and its photosynthetic adaptation to extreme terrestrial habitat.</title>
        <authorList>
            <person name="Shang J."/>
        </authorList>
    </citation>
    <scope>NUCLEOTIDE SEQUENCE [LARGE SCALE GENOMIC DNA]</scope>
    <source>
        <strain evidence="1 2">CCNUN1</strain>
    </source>
</reference>
<gene>
    <name evidence="1" type="ORF">COO91_04800</name>
</gene>
<organism evidence="1 2">
    <name type="scientific">Nostoc flagelliforme CCNUN1</name>
    <dbReference type="NCBI Taxonomy" id="2038116"/>
    <lineage>
        <taxon>Bacteria</taxon>
        <taxon>Bacillati</taxon>
        <taxon>Cyanobacteriota</taxon>
        <taxon>Cyanophyceae</taxon>
        <taxon>Nostocales</taxon>
        <taxon>Nostocaceae</taxon>
        <taxon>Nostoc</taxon>
    </lineage>
</organism>